<organism evidence="2 3">
    <name type="scientific">Dryococelus australis</name>
    <dbReference type="NCBI Taxonomy" id="614101"/>
    <lineage>
        <taxon>Eukaryota</taxon>
        <taxon>Metazoa</taxon>
        <taxon>Ecdysozoa</taxon>
        <taxon>Arthropoda</taxon>
        <taxon>Hexapoda</taxon>
        <taxon>Insecta</taxon>
        <taxon>Pterygota</taxon>
        <taxon>Neoptera</taxon>
        <taxon>Polyneoptera</taxon>
        <taxon>Phasmatodea</taxon>
        <taxon>Verophasmatodea</taxon>
        <taxon>Anareolatae</taxon>
        <taxon>Phasmatidae</taxon>
        <taxon>Eurycanthinae</taxon>
        <taxon>Dryococelus</taxon>
    </lineage>
</organism>
<sequence>MWKKSTGISIKSAHGKGGPDGVGAALKITDSLVAHQVDIPDCDTEVPILQHCKSVTMKQVEEPVITSIDKHITKNVLVSNVAKKIHKVVFKKGSQRRSPKTRMHHL</sequence>
<comment type="caution">
    <text evidence="2">The sequence shown here is derived from an EMBL/GenBank/DDBJ whole genome shotgun (WGS) entry which is preliminary data.</text>
</comment>
<proteinExistence type="predicted"/>
<evidence type="ECO:0000313" key="2">
    <source>
        <dbReference type="EMBL" id="KAJ8886071.1"/>
    </source>
</evidence>
<feature type="region of interest" description="Disordered" evidence="1">
    <location>
        <begin position="1"/>
        <end position="21"/>
    </location>
</feature>
<evidence type="ECO:0000313" key="3">
    <source>
        <dbReference type="Proteomes" id="UP001159363"/>
    </source>
</evidence>
<protein>
    <submittedName>
        <fullName evidence="2">Uncharacterized protein</fullName>
    </submittedName>
</protein>
<gene>
    <name evidence="2" type="ORF">PR048_012277</name>
</gene>
<keyword evidence="3" id="KW-1185">Reference proteome</keyword>
<dbReference type="EMBL" id="JARBHB010000004">
    <property type="protein sequence ID" value="KAJ8886071.1"/>
    <property type="molecule type" value="Genomic_DNA"/>
</dbReference>
<evidence type="ECO:0000256" key="1">
    <source>
        <dbReference type="SAM" id="MobiDB-lite"/>
    </source>
</evidence>
<dbReference type="Proteomes" id="UP001159363">
    <property type="component" value="Chromosome X"/>
</dbReference>
<name>A0ABQ9HPN1_9NEOP</name>
<reference evidence="2 3" key="1">
    <citation type="submission" date="2023-02" db="EMBL/GenBank/DDBJ databases">
        <title>LHISI_Scaffold_Assembly.</title>
        <authorList>
            <person name="Stuart O.P."/>
            <person name="Cleave R."/>
            <person name="Magrath M.J.L."/>
            <person name="Mikheyev A.S."/>
        </authorList>
    </citation>
    <scope>NUCLEOTIDE SEQUENCE [LARGE SCALE GENOMIC DNA]</scope>
    <source>
        <strain evidence="2">Daus_M_001</strain>
        <tissue evidence="2">Leg muscle</tissue>
    </source>
</reference>
<accession>A0ABQ9HPN1</accession>